<evidence type="ECO:0000256" key="1">
    <source>
        <dbReference type="ARBA" id="ARBA00022723"/>
    </source>
</evidence>
<accession>A0ABC9XC02</accession>
<reference evidence="7 8" key="1">
    <citation type="submission" date="2024-06" db="EMBL/GenBank/DDBJ databases">
        <title>The draft genome of Grus japonensis, version 3.</title>
        <authorList>
            <person name="Nabeshima K."/>
            <person name="Suzuki S."/>
            <person name="Onuma M."/>
        </authorList>
    </citation>
    <scope>NUCLEOTIDE SEQUENCE [LARGE SCALE GENOMIC DNA]</scope>
    <source>
        <strain evidence="7 8">451A</strain>
    </source>
</reference>
<proteinExistence type="predicted"/>
<evidence type="ECO:0000256" key="3">
    <source>
        <dbReference type="ARBA" id="ARBA00022833"/>
    </source>
</evidence>
<dbReference type="InterPro" id="IPR039790">
    <property type="entry name" value="CHRD1"/>
</dbReference>
<dbReference type="InterPro" id="IPR007052">
    <property type="entry name" value="CS_dom"/>
</dbReference>
<dbReference type="CDD" id="cd06488">
    <property type="entry name" value="p23_melusin_like"/>
    <property type="match status" value="1"/>
</dbReference>
<dbReference type="InterPro" id="IPR007051">
    <property type="entry name" value="CHORD_dom"/>
</dbReference>
<sequence length="284" mass="31904">MASLCYNKGCGQRFDPEHNTKDSCLYHPGVPIFHDALKGWSCCKKRTTDFSEFLSIKGCTKGFHSKEKSPVPVGQEEASDKLKAKPVEELIMQRPKSAEKMQQERPRMKYWSCCGVKTTDFSAFLEQLGCSSGQHCWTGKGDKKAVLCRQDWHQTSSQVVVTVYAKNPLPALSSVKANHTVLEVHIIFEGNKIFQTELDLWGVIKIEKSFVNMVPTKVEITLCKASPGSWARLELPQSRLHSCGEQEKEAANAEEPGAVQEEDSDDSLSWSEEDEELEMRTLSI</sequence>
<keyword evidence="8" id="KW-1185">Reference proteome</keyword>
<dbReference type="PANTHER" id="PTHR46983">
    <property type="entry name" value="CYSTEINE AND HISTIDINE-RICH DOMAIN-CONTAINING PROTEIN 1"/>
    <property type="match status" value="1"/>
</dbReference>
<dbReference type="EMBL" id="BAAFJT010000012">
    <property type="protein sequence ID" value="GAB0194957.1"/>
    <property type="molecule type" value="Genomic_DNA"/>
</dbReference>
<dbReference type="AlphaFoldDB" id="A0ABC9XC02"/>
<dbReference type="GO" id="GO:0046872">
    <property type="term" value="F:metal ion binding"/>
    <property type="evidence" value="ECO:0007669"/>
    <property type="project" value="UniProtKB-KW"/>
</dbReference>
<evidence type="ECO:0000259" key="6">
    <source>
        <dbReference type="PROSITE" id="PS51401"/>
    </source>
</evidence>
<dbReference type="Pfam" id="PF04969">
    <property type="entry name" value="CS"/>
    <property type="match status" value="1"/>
</dbReference>
<keyword evidence="1" id="KW-0479">Metal-binding</keyword>
<keyword evidence="2" id="KW-0677">Repeat</keyword>
<dbReference type="FunFam" id="4.10.1130.20:FF:000001">
    <property type="entry name" value="Cysteine and histidine-rich domain-containing protein 1"/>
    <property type="match status" value="1"/>
</dbReference>
<dbReference type="PROSITE" id="PS51203">
    <property type="entry name" value="CS"/>
    <property type="match status" value="1"/>
</dbReference>
<dbReference type="Pfam" id="PF04968">
    <property type="entry name" value="CHORD"/>
    <property type="match status" value="2"/>
</dbReference>
<evidence type="ECO:0000256" key="2">
    <source>
        <dbReference type="ARBA" id="ARBA00022737"/>
    </source>
</evidence>
<gene>
    <name evidence="7" type="ORF">GRJ2_001961000</name>
</gene>
<evidence type="ECO:0000259" key="5">
    <source>
        <dbReference type="PROSITE" id="PS51203"/>
    </source>
</evidence>
<feature type="region of interest" description="Disordered" evidence="4">
    <location>
        <begin position="241"/>
        <end position="284"/>
    </location>
</feature>
<evidence type="ECO:0000313" key="7">
    <source>
        <dbReference type="EMBL" id="GAB0194957.1"/>
    </source>
</evidence>
<dbReference type="InterPro" id="IPR008978">
    <property type="entry name" value="HSP20-like_chaperone"/>
</dbReference>
<evidence type="ECO:0000256" key="4">
    <source>
        <dbReference type="SAM" id="MobiDB-lite"/>
    </source>
</evidence>
<dbReference type="SUPFAM" id="SSF49764">
    <property type="entry name" value="HSP20-like chaperones"/>
    <property type="match status" value="1"/>
</dbReference>
<dbReference type="GO" id="GO:0007229">
    <property type="term" value="P:integrin-mediated signaling pathway"/>
    <property type="evidence" value="ECO:0007669"/>
    <property type="project" value="UniProtKB-KW"/>
</dbReference>
<feature type="compositionally biased region" description="Acidic residues" evidence="4">
    <location>
        <begin position="260"/>
        <end position="277"/>
    </location>
</feature>
<dbReference type="Proteomes" id="UP001623348">
    <property type="component" value="Unassembled WGS sequence"/>
</dbReference>
<organism evidence="7 8">
    <name type="scientific">Grus japonensis</name>
    <name type="common">Japanese crane</name>
    <name type="synonym">Red-crowned crane</name>
    <dbReference type="NCBI Taxonomy" id="30415"/>
    <lineage>
        <taxon>Eukaryota</taxon>
        <taxon>Metazoa</taxon>
        <taxon>Chordata</taxon>
        <taxon>Craniata</taxon>
        <taxon>Vertebrata</taxon>
        <taxon>Euteleostomi</taxon>
        <taxon>Archelosauria</taxon>
        <taxon>Archosauria</taxon>
        <taxon>Dinosauria</taxon>
        <taxon>Saurischia</taxon>
        <taxon>Theropoda</taxon>
        <taxon>Coelurosauria</taxon>
        <taxon>Aves</taxon>
        <taxon>Neognathae</taxon>
        <taxon>Neoaves</taxon>
        <taxon>Gruiformes</taxon>
        <taxon>Gruidae</taxon>
        <taxon>Grus</taxon>
    </lineage>
</organism>
<keyword evidence="3" id="KW-0862">Zinc</keyword>
<dbReference type="Gene3D" id="2.60.40.790">
    <property type="match status" value="1"/>
</dbReference>
<feature type="domain" description="CHORD" evidence="6">
    <location>
        <begin position="5"/>
        <end position="64"/>
    </location>
</feature>
<feature type="compositionally biased region" description="Basic and acidic residues" evidence="4">
    <location>
        <begin position="242"/>
        <end position="251"/>
    </location>
</feature>
<keyword evidence="7" id="KW-0401">Integrin</keyword>
<dbReference type="PANTHER" id="PTHR46983:SF2">
    <property type="entry name" value="INTEGRIN SUBUNIT BETA 1 BINDING PROTEIN 2"/>
    <property type="match status" value="1"/>
</dbReference>
<dbReference type="Gene3D" id="4.10.1130.20">
    <property type="match status" value="2"/>
</dbReference>
<evidence type="ECO:0000313" key="8">
    <source>
        <dbReference type="Proteomes" id="UP001623348"/>
    </source>
</evidence>
<comment type="caution">
    <text evidence="7">The sequence shown here is derived from an EMBL/GenBank/DDBJ whole genome shotgun (WGS) entry which is preliminary data.</text>
</comment>
<name>A0ABC9XC02_GRUJA</name>
<feature type="domain" description="CS" evidence="5">
    <location>
        <begin position="145"/>
        <end position="234"/>
    </location>
</feature>
<protein>
    <submittedName>
        <fullName evidence="7">Integrin beta-1-binding protein 2</fullName>
    </submittedName>
</protein>
<dbReference type="PROSITE" id="PS51401">
    <property type="entry name" value="CHORD"/>
    <property type="match status" value="1"/>
</dbReference>